<keyword evidence="6" id="KW-1185">Reference proteome</keyword>
<dbReference type="AlphaFoldDB" id="A0A9D4N6Z4"/>
<name>A0A9D4N6Z4_DREPO</name>
<dbReference type="EMBL" id="JAIWYP010000001">
    <property type="protein sequence ID" value="KAH3889161.1"/>
    <property type="molecule type" value="Genomic_DNA"/>
</dbReference>
<reference evidence="5" key="2">
    <citation type="submission" date="2020-11" db="EMBL/GenBank/DDBJ databases">
        <authorList>
            <person name="McCartney M.A."/>
            <person name="Auch B."/>
            <person name="Kono T."/>
            <person name="Mallez S."/>
            <person name="Becker A."/>
            <person name="Gohl D.M."/>
            <person name="Silverstein K.A.T."/>
            <person name="Koren S."/>
            <person name="Bechman K.B."/>
            <person name="Herman A."/>
            <person name="Abrahante J.E."/>
            <person name="Garbe J."/>
        </authorList>
    </citation>
    <scope>NUCLEOTIDE SEQUENCE</scope>
    <source>
        <strain evidence="5">Duluth1</strain>
        <tissue evidence="5">Whole animal</tissue>
    </source>
</reference>
<reference evidence="5" key="1">
    <citation type="journal article" date="2019" name="bioRxiv">
        <title>The Genome of the Zebra Mussel, Dreissena polymorpha: A Resource for Invasive Species Research.</title>
        <authorList>
            <person name="McCartney M.A."/>
            <person name="Auch B."/>
            <person name="Kono T."/>
            <person name="Mallez S."/>
            <person name="Zhang Y."/>
            <person name="Obille A."/>
            <person name="Becker A."/>
            <person name="Abrahante J.E."/>
            <person name="Garbe J."/>
            <person name="Badalamenti J.P."/>
            <person name="Herman A."/>
            <person name="Mangelson H."/>
            <person name="Liachko I."/>
            <person name="Sullivan S."/>
            <person name="Sone E.D."/>
            <person name="Koren S."/>
            <person name="Silverstein K.A.T."/>
            <person name="Beckman K.B."/>
            <person name="Gohl D.M."/>
        </authorList>
    </citation>
    <scope>NUCLEOTIDE SEQUENCE</scope>
    <source>
        <strain evidence="5">Duluth1</strain>
        <tissue evidence="5">Whole animal</tissue>
    </source>
</reference>
<feature type="coiled-coil region" evidence="3">
    <location>
        <begin position="28"/>
        <end position="55"/>
    </location>
</feature>
<dbReference type="PANTHER" id="PTHR15427">
    <property type="entry name" value="EMILIN ELASTIN MICROFIBRIL INTERFACE-LOCATED PROTEIN ELASTIN MICROFIBRIL INTERFACER"/>
    <property type="match status" value="1"/>
</dbReference>
<dbReference type="InterPro" id="IPR050392">
    <property type="entry name" value="Collagen/C1q_domain"/>
</dbReference>
<proteinExistence type="predicted"/>
<gene>
    <name evidence="5" type="ORF">DPMN_013211</name>
</gene>
<evidence type="ECO:0000313" key="5">
    <source>
        <dbReference type="EMBL" id="KAH3889161.1"/>
    </source>
</evidence>
<comment type="caution">
    <text evidence="5">The sequence shown here is derived from an EMBL/GenBank/DDBJ whole genome shotgun (WGS) entry which is preliminary data.</text>
</comment>
<dbReference type="SUPFAM" id="SSF49842">
    <property type="entry name" value="TNF-like"/>
    <property type="match status" value="1"/>
</dbReference>
<evidence type="ECO:0000313" key="6">
    <source>
        <dbReference type="Proteomes" id="UP000828390"/>
    </source>
</evidence>
<keyword evidence="2" id="KW-0964">Secreted</keyword>
<dbReference type="Pfam" id="PF00386">
    <property type="entry name" value="C1q"/>
    <property type="match status" value="1"/>
</dbReference>
<feature type="domain" description="C1q" evidence="4">
    <location>
        <begin position="96"/>
        <end position="197"/>
    </location>
</feature>
<dbReference type="InterPro" id="IPR001073">
    <property type="entry name" value="C1q_dom"/>
</dbReference>
<dbReference type="GO" id="GO:0005576">
    <property type="term" value="C:extracellular region"/>
    <property type="evidence" value="ECO:0007669"/>
    <property type="project" value="UniProtKB-SubCell"/>
</dbReference>
<dbReference type="Gene3D" id="2.60.120.40">
    <property type="match status" value="1"/>
</dbReference>
<sequence length="197" mass="21907">MMFGTGMEYGKHTFCDGVTADAQQTENIRLQEVKLQEQSEEIKELKRIIHGIQREESLTPVKPMTPKHDLLPQQQGIHNNYTAIADNVQRTARQGMVANPVAFTAVKVINQDGIGVNQNIDFESVVLNDGGGYHANHGVFIALVSGYYLFTTSFLLSAVDIRVGLMHNGRVMAKVQCTNQWEQCAMTLVLKITEGDE</sequence>
<dbReference type="PANTHER" id="PTHR15427:SF40">
    <property type="entry name" value="MULTIMERIN-2 PRECURSOR"/>
    <property type="match status" value="1"/>
</dbReference>
<evidence type="ECO:0000256" key="1">
    <source>
        <dbReference type="ARBA" id="ARBA00004613"/>
    </source>
</evidence>
<evidence type="ECO:0000256" key="3">
    <source>
        <dbReference type="SAM" id="Coils"/>
    </source>
</evidence>
<dbReference type="InterPro" id="IPR008983">
    <property type="entry name" value="Tumour_necrosis_fac-like_dom"/>
</dbReference>
<keyword evidence="3" id="KW-0175">Coiled coil</keyword>
<feature type="non-terminal residue" evidence="5">
    <location>
        <position position="1"/>
    </location>
</feature>
<dbReference type="PROSITE" id="PS50871">
    <property type="entry name" value="C1Q"/>
    <property type="match status" value="1"/>
</dbReference>
<accession>A0A9D4N6Z4</accession>
<evidence type="ECO:0000256" key="2">
    <source>
        <dbReference type="ARBA" id="ARBA00022525"/>
    </source>
</evidence>
<comment type="subcellular location">
    <subcellularLocation>
        <location evidence="1">Secreted</location>
    </subcellularLocation>
</comment>
<organism evidence="5 6">
    <name type="scientific">Dreissena polymorpha</name>
    <name type="common">Zebra mussel</name>
    <name type="synonym">Mytilus polymorpha</name>
    <dbReference type="NCBI Taxonomy" id="45954"/>
    <lineage>
        <taxon>Eukaryota</taxon>
        <taxon>Metazoa</taxon>
        <taxon>Spiralia</taxon>
        <taxon>Lophotrochozoa</taxon>
        <taxon>Mollusca</taxon>
        <taxon>Bivalvia</taxon>
        <taxon>Autobranchia</taxon>
        <taxon>Heteroconchia</taxon>
        <taxon>Euheterodonta</taxon>
        <taxon>Imparidentia</taxon>
        <taxon>Neoheterodontei</taxon>
        <taxon>Myida</taxon>
        <taxon>Dreissenoidea</taxon>
        <taxon>Dreissenidae</taxon>
        <taxon>Dreissena</taxon>
    </lineage>
</organism>
<evidence type="ECO:0000259" key="4">
    <source>
        <dbReference type="PROSITE" id="PS50871"/>
    </source>
</evidence>
<dbReference type="Proteomes" id="UP000828390">
    <property type="component" value="Unassembled WGS sequence"/>
</dbReference>
<protein>
    <recommendedName>
        <fullName evidence="4">C1q domain-containing protein</fullName>
    </recommendedName>
</protein>